<organism evidence="5 6">
    <name type="scientific">Microbacterium panaciterrae</name>
    <dbReference type="NCBI Taxonomy" id="985759"/>
    <lineage>
        <taxon>Bacteria</taxon>
        <taxon>Bacillati</taxon>
        <taxon>Actinomycetota</taxon>
        <taxon>Actinomycetes</taxon>
        <taxon>Micrococcales</taxon>
        <taxon>Microbacteriaceae</taxon>
        <taxon>Microbacterium</taxon>
    </lineage>
</organism>
<reference evidence="6" key="1">
    <citation type="journal article" date="2019" name="Int. J. Syst. Evol. Microbiol.">
        <title>The Global Catalogue of Microorganisms (GCM) 10K type strain sequencing project: providing services to taxonomists for standard genome sequencing and annotation.</title>
        <authorList>
            <consortium name="The Broad Institute Genomics Platform"/>
            <consortium name="The Broad Institute Genome Sequencing Center for Infectious Disease"/>
            <person name="Wu L."/>
            <person name="Ma J."/>
        </authorList>
    </citation>
    <scope>NUCLEOTIDE SEQUENCE [LARGE SCALE GENOMIC DNA]</scope>
    <source>
        <strain evidence="6">JCM 17839</strain>
    </source>
</reference>
<keyword evidence="2" id="KW-0238">DNA-binding</keyword>
<evidence type="ECO:0000256" key="3">
    <source>
        <dbReference type="ARBA" id="ARBA00023163"/>
    </source>
</evidence>
<dbReference type="InterPro" id="IPR011008">
    <property type="entry name" value="Dimeric_a/b-barrel"/>
</dbReference>
<keyword evidence="6" id="KW-1185">Reference proteome</keyword>
<evidence type="ECO:0000256" key="2">
    <source>
        <dbReference type="ARBA" id="ARBA00023125"/>
    </source>
</evidence>
<dbReference type="Pfam" id="PF13412">
    <property type="entry name" value="HTH_24"/>
    <property type="match status" value="1"/>
</dbReference>
<dbReference type="EMBL" id="BAABGP010000022">
    <property type="protein sequence ID" value="GAA4489590.1"/>
    <property type="molecule type" value="Genomic_DNA"/>
</dbReference>
<dbReference type="Gene3D" id="3.30.70.920">
    <property type="match status" value="1"/>
</dbReference>
<dbReference type="InterPro" id="IPR000485">
    <property type="entry name" value="AsnC-type_HTH_dom"/>
</dbReference>
<keyword evidence="3" id="KW-0804">Transcription</keyword>
<dbReference type="PANTHER" id="PTHR30154:SF34">
    <property type="entry name" value="TRANSCRIPTIONAL REGULATOR AZLB"/>
    <property type="match status" value="1"/>
</dbReference>
<evidence type="ECO:0000256" key="1">
    <source>
        <dbReference type="ARBA" id="ARBA00023015"/>
    </source>
</evidence>
<accession>A0ABP8PP99</accession>
<dbReference type="InterPro" id="IPR036390">
    <property type="entry name" value="WH_DNA-bd_sf"/>
</dbReference>
<dbReference type="Gene3D" id="1.10.10.10">
    <property type="entry name" value="Winged helix-like DNA-binding domain superfamily/Winged helix DNA-binding domain"/>
    <property type="match status" value="1"/>
</dbReference>
<protein>
    <submittedName>
        <fullName evidence="5">Lrp/AsnC family transcriptional regulator</fullName>
    </submittedName>
</protein>
<dbReference type="SUPFAM" id="SSF46785">
    <property type="entry name" value="Winged helix' DNA-binding domain"/>
    <property type="match status" value="1"/>
</dbReference>
<dbReference type="InterPro" id="IPR036388">
    <property type="entry name" value="WH-like_DNA-bd_sf"/>
</dbReference>
<dbReference type="RefSeq" id="WP_345188276.1">
    <property type="nucleotide sequence ID" value="NZ_BAABGP010000022.1"/>
</dbReference>
<dbReference type="SMART" id="SM00344">
    <property type="entry name" value="HTH_ASNC"/>
    <property type="match status" value="1"/>
</dbReference>
<dbReference type="PRINTS" id="PR00033">
    <property type="entry name" value="HTHASNC"/>
</dbReference>
<dbReference type="InterPro" id="IPR019887">
    <property type="entry name" value="Tscrpt_reg_AsnC/Lrp_C"/>
</dbReference>
<dbReference type="Pfam" id="PF01037">
    <property type="entry name" value="AsnC_trans_reg"/>
    <property type="match status" value="1"/>
</dbReference>
<keyword evidence="1" id="KW-0805">Transcription regulation</keyword>
<dbReference type="PANTHER" id="PTHR30154">
    <property type="entry name" value="LEUCINE-RESPONSIVE REGULATORY PROTEIN"/>
    <property type="match status" value="1"/>
</dbReference>
<dbReference type="Proteomes" id="UP001500731">
    <property type="component" value="Unassembled WGS sequence"/>
</dbReference>
<gene>
    <name evidence="5" type="ORF">GCM10023171_30720</name>
</gene>
<evidence type="ECO:0000259" key="4">
    <source>
        <dbReference type="Pfam" id="PF01037"/>
    </source>
</evidence>
<feature type="domain" description="Transcription regulator AsnC/Lrp ligand binding" evidence="4">
    <location>
        <begin position="74"/>
        <end position="141"/>
    </location>
</feature>
<sequence>MSTSPELDEIDRRILLARDRSPGASSVELARISGLSRNTVQARLKRLEQADVLGAPSHRIAPKALGHPVLAFVAIELVQGNPRSVAESLRDIPEVLDVYAVSGDGDLMARVAARDNGHLYRVTQRILRAPGIVRTRSTLVMYELIPTRLGPLLRAASGHDALKGTEAASTTTS</sequence>
<proteinExistence type="predicted"/>
<dbReference type="InterPro" id="IPR019888">
    <property type="entry name" value="Tscrpt_reg_AsnC-like"/>
</dbReference>
<name>A0ABP8PP99_9MICO</name>
<evidence type="ECO:0000313" key="6">
    <source>
        <dbReference type="Proteomes" id="UP001500731"/>
    </source>
</evidence>
<comment type="caution">
    <text evidence="5">The sequence shown here is derived from an EMBL/GenBank/DDBJ whole genome shotgun (WGS) entry which is preliminary data.</text>
</comment>
<evidence type="ECO:0000313" key="5">
    <source>
        <dbReference type="EMBL" id="GAA4489590.1"/>
    </source>
</evidence>
<dbReference type="SUPFAM" id="SSF54909">
    <property type="entry name" value="Dimeric alpha+beta barrel"/>
    <property type="match status" value="1"/>
</dbReference>